<dbReference type="InterPro" id="IPR020846">
    <property type="entry name" value="MFS_dom"/>
</dbReference>
<comment type="subcellular location">
    <subcellularLocation>
        <location evidence="1">Membrane</location>
        <topology evidence="1">Multi-pass membrane protein</topology>
    </subcellularLocation>
</comment>
<evidence type="ECO:0000256" key="5">
    <source>
        <dbReference type="ARBA" id="ARBA00023136"/>
    </source>
</evidence>
<evidence type="ECO:0000313" key="8">
    <source>
        <dbReference type="EMBL" id="RCI03445.1"/>
    </source>
</evidence>
<keyword evidence="2" id="KW-0813">Transport</keyword>
<feature type="transmembrane region" description="Helical" evidence="6">
    <location>
        <begin position="99"/>
        <end position="119"/>
    </location>
</feature>
<feature type="transmembrane region" description="Helical" evidence="6">
    <location>
        <begin position="441"/>
        <end position="461"/>
    </location>
</feature>
<keyword evidence="4 6" id="KW-1133">Transmembrane helix</keyword>
<dbReference type="CDD" id="cd17323">
    <property type="entry name" value="MFS_Tpo1_MDR_like"/>
    <property type="match status" value="1"/>
</dbReference>
<dbReference type="FunFam" id="1.20.1250.20:FF:000172">
    <property type="entry name" value="MFS multidrug resistance transporter"/>
    <property type="match status" value="1"/>
</dbReference>
<evidence type="ECO:0000256" key="4">
    <source>
        <dbReference type="ARBA" id="ARBA00022989"/>
    </source>
</evidence>
<dbReference type="STRING" id="4846.A0A367KMI5"/>
<accession>A0A367KMI5</accession>
<feature type="transmembrane region" description="Helical" evidence="6">
    <location>
        <begin position="473"/>
        <end position="496"/>
    </location>
</feature>
<feature type="transmembrane region" description="Helical" evidence="6">
    <location>
        <begin position="333"/>
        <end position="351"/>
    </location>
</feature>
<dbReference type="PANTHER" id="PTHR23502">
    <property type="entry name" value="MAJOR FACILITATOR SUPERFAMILY"/>
    <property type="match status" value="1"/>
</dbReference>
<dbReference type="GO" id="GO:0022857">
    <property type="term" value="F:transmembrane transporter activity"/>
    <property type="evidence" value="ECO:0007669"/>
    <property type="project" value="InterPro"/>
</dbReference>
<feature type="transmembrane region" description="Helical" evidence="6">
    <location>
        <begin position="413"/>
        <end position="435"/>
    </location>
</feature>
<feature type="transmembrane region" description="Helical" evidence="6">
    <location>
        <begin position="169"/>
        <end position="193"/>
    </location>
</feature>
<dbReference type="InterPro" id="IPR011701">
    <property type="entry name" value="MFS"/>
</dbReference>
<feature type="domain" description="Major facilitator superfamily (MFS) profile" evidence="7">
    <location>
        <begin position="100"/>
        <end position="532"/>
    </location>
</feature>
<evidence type="ECO:0000256" key="6">
    <source>
        <dbReference type="SAM" id="Phobius"/>
    </source>
</evidence>
<organism evidence="8 9">
    <name type="scientific">Rhizopus stolonifer</name>
    <name type="common">Rhizopus nigricans</name>
    <dbReference type="NCBI Taxonomy" id="4846"/>
    <lineage>
        <taxon>Eukaryota</taxon>
        <taxon>Fungi</taxon>
        <taxon>Fungi incertae sedis</taxon>
        <taxon>Mucoromycota</taxon>
        <taxon>Mucoromycotina</taxon>
        <taxon>Mucoromycetes</taxon>
        <taxon>Mucorales</taxon>
        <taxon>Mucorineae</taxon>
        <taxon>Rhizopodaceae</taxon>
        <taxon>Rhizopus</taxon>
    </lineage>
</organism>
<feature type="transmembrane region" description="Helical" evidence="6">
    <location>
        <begin position="228"/>
        <end position="251"/>
    </location>
</feature>
<dbReference type="Pfam" id="PF07690">
    <property type="entry name" value="MFS_1"/>
    <property type="match status" value="1"/>
</dbReference>
<name>A0A367KMI5_RHIST</name>
<dbReference type="OrthoDB" id="3936150at2759"/>
<dbReference type="PROSITE" id="PS50850">
    <property type="entry name" value="MFS"/>
    <property type="match status" value="1"/>
</dbReference>
<evidence type="ECO:0000256" key="3">
    <source>
        <dbReference type="ARBA" id="ARBA00022692"/>
    </source>
</evidence>
<dbReference type="SUPFAM" id="SSF103473">
    <property type="entry name" value="MFS general substrate transporter"/>
    <property type="match status" value="1"/>
</dbReference>
<feature type="transmembrane region" description="Helical" evidence="6">
    <location>
        <begin position="139"/>
        <end position="157"/>
    </location>
</feature>
<dbReference type="InterPro" id="IPR036259">
    <property type="entry name" value="MFS_trans_sf"/>
</dbReference>
<keyword evidence="3 6" id="KW-0812">Transmembrane</keyword>
<dbReference type="EMBL" id="PJQM01001017">
    <property type="protein sequence ID" value="RCI03445.1"/>
    <property type="molecule type" value="Genomic_DNA"/>
</dbReference>
<evidence type="ECO:0000313" key="9">
    <source>
        <dbReference type="Proteomes" id="UP000253551"/>
    </source>
</evidence>
<dbReference type="Gene3D" id="1.20.1250.20">
    <property type="entry name" value="MFS general substrate transporter like domains"/>
    <property type="match status" value="1"/>
</dbReference>
<dbReference type="AlphaFoldDB" id="A0A367KMI5"/>
<gene>
    <name evidence="8" type="ORF">CU098_010876</name>
</gene>
<protein>
    <recommendedName>
        <fullName evidence="7">Major facilitator superfamily (MFS) profile domain-containing protein</fullName>
    </recommendedName>
</protein>
<evidence type="ECO:0000259" key="7">
    <source>
        <dbReference type="PROSITE" id="PS50850"/>
    </source>
</evidence>
<evidence type="ECO:0000256" key="2">
    <source>
        <dbReference type="ARBA" id="ARBA00022448"/>
    </source>
</evidence>
<keyword evidence="9" id="KW-1185">Reference proteome</keyword>
<proteinExistence type="predicted"/>
<dbReference type="PANTHER" id="PTHR23502:SF5">
    <property type="entry name" value="QUINIDINE RESISTANCE PROTEIN 3"/>
    <property type="match status" value="1"/>
</dbReference>
<sequence>MKESIDLGMTETEIIEENVLTANNDTKIHMDQNILTEKASKDNQCDSLSITTAADHANNTAVDSSLHETKRTSNWYKRLFGDIYATDDPYDYSEGKKNFIILLVALSGIAGPMSSMMYMPALLTVVRDLHTTTSAVNGSVSAFVVFMGISPLFWAALSDTYGRKRMYMFSGMITVVSSIIGALSTNIGMLVAFRALQSFGSNAGTSLGAGIIADMIPVENRGKAYGIFYAGPLLGPVIGPTIGGFLCQYLGWRSTFYFTAIMCGVLLCLTSVFLPETLRKVKPRPNNNEKNNLEDAVSLTSTTVHPSPNQHLSVRETLALSFKPMITMLHDPNVIILTINSSIIFASLYILNPTITQTFKRIYGYNEWQTGLCYLSLGGGFMVGSIISGRHSDHILKKLSKKRGDGQKIVSEMRLQAAFPSFLSMPAGYLIYGWTTEKGTGIYAPIIGLFLYALGQMWAFTPTSVYLVDTKPGYSATAVGVNACIRCIAAAITTVFSSTAVDALGNGIMFTILGVVGFLNGGLVLLCYFRGTQWRRRFEQKHMPDLYILNNPQLFDSTDVKPMDDPKLQQNISQLEKIHTQHSTCIA</sequence>
<dbReference type="GO" id="GO:0005886">
    <property type="term" value="C:plasma membrane"/>
    <property type="evidence" value="ECO:0007669"/>
    <property type="project" value="TreeGrafter"/>
</dbReference>
<comment type="caution">
    <text evidence="8">The sequence shown here is derived from an EMBL/GenBank/DDBJ whole genome shotgun (WGS) entry which is preliminary data.</text>
</comment>
<dbReference type="Proteomes" id="UP000253551">
    <property type="component" value="Unassembled WGS sequence"/>
</dbReference>
<reference evidence="8 9" key="1">
    <citation type="journal article" date="2018" name="G3 (Bethesda)">
        <title>Phylogenetic and Phylogenomic Definition of Rhizopus Species.</title>
        <authorList>
            <person name="Gryganskyi A.P."/>
            <person name="Golan J."/>
            <person name="Dolatabadi S."/>
            <person name="Mondo S."/>
            <person name="Robb S."/>
            <person name="Idnurm A."/>
            <person name="Muszewska A."/>
            <person name="Steczkiewicz K."/>
            <person name="Masonjones S."/>
            <person name="Liao H.L."/>
            <person name="Gajdeczka M.T."/>
            <person name="Anike F."/>
            <person name="Vuek A."/>
            <person name="Anishchenko I.M."/>
            <person name="Voigt K."/>
            <person name="de Hoog G.S."/>
            <person name="Smith M.E."/>
            <person name="Heitman J."/>
            <person name="Vilgalys R."/>
            <person name="Stajich J.E."/>
        </authorList>
    </citation>
    <scope>NUCLEOTIDE SEQUENCE [LARGE SCALE GENOMIC DNA]</scope>
    <source>
        <strain evidence="8 9">LSU 92-RS-03</strain>
    </source>
</reference>
<feature type="transmembrane region" description="Helical" evidence="6">
    <location>
        <begin position="508"/>
        <end position="529"/>
    </location>
</feature>
<feature type="transmembrane region" description="Helical" evidence="6">
    <location>
        <begin position="257"/>
        <end position="274"/>
    </location>
</feature>
<evidence type="ECO:0000256" key="1">
    <source>
        <dbReference type="ARBA" id="ARBA00004141"/>
    </source>
</evidence>
<keyword evidence="5 6" id="KW-0472">Membrane</keyword>